<protein>
    <recommendedName>
        <fullName evidence="1">SAM domain-containing protein</fullName>
    </recommendedName>
</protein>
<dbReference type="InterPro" id="IPR001660">
    <property type="entry name" value="SAM"/>
</dbReference>
<gene>
    <name evidence="2" type="ORF">MKW94_015965</name>
</gene>
<proteinExistence type="predicted"/>
<dbReference type="Pfam" id="PF07647">
    <property type="entry name" value="SAM_2"/>
    <property type="match status" value="1"/>
</dbReference>
<dbReference type="SUPFAM" id="SSF47769">
    <property type="entry name" value="SAM/Pointed domain"/>
    <property type="match status" value="1"/>
</dbReference>
<dbReference type="InterPro" id="IPR013761">
    <property type="entry name" value="SAM/pointed_sf"/>
</dbReference>
<name>A0AA41VXP4_PAPNU</name>
<reference evidence="2" key="1">
    <citation type="submission" date="2022-03" db="EMBL/GenBank/DDBJ databases">
        <title>A functionally conserved STORR gene fusion in Papaver species that diverged 16.8 million years ago.</title>
        <authorList>
            <person name="Catania T."/>
        </authorList>
    </citation>
    <scope>NUCLEOTIDE SEQUENCE</scope>
    <source>
        <strain evidence="2">S-191538</strain>
    </source>
</reference>
<accession>A0AA41VXP4</accession>
<feature type="domain" description="SAM" evidence="1">
    <location>
        <begin position="83"/>
        <end position="131"/>
    </location>
</feature>
<dbReference type="AlphaFoldDB" id="A0AA41VXP4"/>
<organism evidence="2 3">
    <name type="scientific">Papaver nudicaule</name>
    <name type="common">Iceland poppy</name>
    <dbReference type="NCBI Taxonomy" id="74823"/>
    <lineage>
        <taxon>Eukaryota</taxon>
        <taxon>Viridiplantae</taxon>
        <taxon>Streptophyta</taxon>
        <taxon>Embryophyta</taxon>
        <taxon>Tracheophyta</taxon>
        <taxon>Spermatophyta</taxon>
        <taxon>Magnoliopsida</taxon>
        <taxon>Ranunculales</taxon>
        <taxon>Papaveraceae</taxon>
        <taxon>Papaveroideae</taxon>
        <taxon>Papaver</taxon>
    </lineage>
</organism>
<dbReference type="CDD" id="cd09487">
    <property type="entry name" value="SAM_superfamily"/>
    <property type="match status" value="1"/>
</dbReference>
<comment type="caution">
    <text evidence="2">The sequence shown here is derived from an EMBL/GenBank/DDBJ whole genome shotgun (WGS) entry which is preliminary data.</text>
</comment>
<dbReference type="EMBL" id="JAJJMA010312651">
    <property type="protein sequence ID" value="MCL7049150.1"/>
    <property type="molecule type" value="Genomic_DNA"/>
</dbReference>
<keyword evidence="3" id="KW-1185">Reference proteome</keyword>
<dbReference type="Gene3D" id="1.10.150.50">
    <property type="entry name" value="Transcription Factor, Ets-1"/>
    <property type="match status" value="1"/>
</dbReference>
<evidence type="ECO:0000259" key="1">
    <source>
        <dbReference type="Pfam" id="PF07647"/>
    </source>
</evidence>
<dbReference type="Proteomes" id="UP001177140">
    <property type="component" value="Unassembled WGS sequence"/>
</dbReference>
<evidence type="ECO:0000313" key="2">
    <source>
        <dbReference type="EMBL" id="MCL7049150.1"/>
    </source>
</evidence>
<evidence type="ECO:0000313" key="3">
    <source>
        <dbReference type="Proteomes" id="UP001177140"/>
    </source>
</evidence>
<sequence>MICALKKIRGGKDDTPARALAAFTSGYLFQMFTKTPPCGGPDAIVGGLILAVCHSLLHEVQLRSNSSQPPVDDTCFTRTRCMLSNLGLQNYENNFKKNLLTDDIMPLLKQSDLEKAGIPLGPSIQIMKHIEREPDLLKKQGS</sequence>